<organism evidence="1 2">
    <name type="scientific">Rhizophlyctis rosea</name>
    <dbReference type="NCBI Taxonomy" id="64517"/>
    <lineage>
        <taxon>Eukaryota</taxon>
        <taxon>Fungi</taxon>
        <taxon>Fungi incertae sedis</taxon>
        <taxon>Chytridiomycota</taxon>
        <taxon>Chytridiomycota incertae sedis</taxon>
        <taxon>Chytridiomycetes</taxon>
        <taxon>Rhizophlyctidales</taxon>
        <taxon>Rhizophlyctidaceae</taxon>
        <taxon>Rhizophlyctis</taxon>
    </lineage>
</organism>
<accession>A0AAD5S5Q4</accession>
<gene>
    <name evidence="1" type="ORF">HK097_002361</name>
</gene>
<evidence type="ECO:0000313" key="2">
    <source>
        <dbReference type="Proteomes" id="UP001212841"/>
    </source>
</evidence>
<name>A0AAD5S5Q4_9FUNG</name>
<keyword evidence="2" id="KW-1185">Reference proteome</keyword>
<sequence>MSVFSNLKTKYREQFFTTLPNDPSITPYRNKFVTCQLTADLPILIQRKASAWYYSTYTDFLKPTPFLSLPSEEDEAAKLRANTVVGCEDAEYEG</sequence>
<reference evidence="1" key="1">
    <citation type="submission" date="2020-05" db="EMBL/GenBank/DDBJ databases">
        <title>Phylogenomic resolution of chytrid fungi.</title>
        <authorList>
            <person name="Stajich J.E."/>
            <person name="Amses K."/>
            <person name="Simmons R."/>
            <person name="Seto K."/>
            <person name="Myers J."/>
            <person name="Bonds A."/>
            <person name="Quandt C.A."/>
            <person name="Barry K."/>
            <person name="Liu P."/>
            <person name="Grigoriev I."/>
            <person name="Longcore J.E."/>
            <person name="James T.Y."/>
        </authorList>
    </citation>
    <scope>NUCLEOTIDE SEQUENCE</scope>
    <source>
        <strain evidence="1">JEL0318</strain>
    </source>
</reference>
<dbReference type="EMBL" id="JADGJD010001501">
    <property type="protein sequence ID" value="KAJ3041240.1"/>
    <property type="molecule type" value="Genomic_DNA"/>
</dbReference>
<evidence type="ECO:0000313" key="1">
    <source>
        <dbReference type="EMBL" id="KAJ3041240.1"/>
    </source>
</evidence>
<protein>
    <submittedName>
        <fullName evidence="1">Uncharacterized protein</fullName>
    </submittedName>
</protein>
<dbReference type="Proteomes" id="UP001212841">
    <property type="component" value="Unassembled WGS sequence"/>
</dbReference>
<dbReference type="AlphaFoldDB" id="A0AAD5S5Q4"/>
<comment type="caution">
    <text evidence="1">The sequence shown here is derived from an EMBL/GenBank/DDBJ whole genome shotgun (WGS) entry which is preliminary data.</text>
</comment>
<proteinExistence type="predicted"/>
<feature type="non-terminal residue" evidence="1">
    <location>
        <position position="94"/>
    </location>
</feature>